<reference evidence="3" key="2">
    <citation type="submission" date="2020-10" db="UniProtKB">
        <authorList>
            <consortium name="WormBaseParasite"/>
        </authorList>
    </citation>
    <scope>IDENTIFICATION</scope>
</reference>
<organism evidence="2 3">
    <name type="scientific">Panagrellus redivivus</name>
    <name type="common">Microworm</name>
    <dbReference type="NCBI Taxonomy" id="6233"/>
    <lineage>
        <taxon>Eukaryota</taxon>
        <taxon>Metazoa</taxon>
        <taxon>Ecdysozoa</taxon>
        <taxon>Nematoda</taxon>
        <taxon>Chromadorea</taxon>
        <taxon>Rhabditida</taxon>
        <taxon>Tylenchina</taxon>
        <taxon>Panagrolaimomorpha</taxon>
        <taxon>Panagrolaimoidea</taxon>
        <taxon>Panagrolaimidae</taxon>
        <taxon>Panagrellus</taxon>
    </lineage>
</organism>
<dbReference type="Pfam" id="PF00753">
    <property type="entry name" value="Lactamase_B"/>
    <property type="match status" value="1"/>
</dbReference>
<dbReference type="InterPro" id="IPR001279">
    <property type="entry name" value="Metallo-B-lactamas"/>
</dbReference>
<evidence type="ECO:0000259" key="1">
    <source>
        <dbReference type="SMART" id="SM00849"/>
    </source>
</evidence>
<dbReference type="InterPro" id="IPR039344">
    <property type="entry name" value="MBLAC1"/>
</dbReference>
<accession>A0A7E4ZZ54</accession>
<dbReference type="Proteomes" id="UP000492821">
    <property type="component" value="Unassembled WGS sequence"/>
</dbReference>
<reference evidence="2" key="1">
    <citation type="journal article" date="2013" name="Genetics">
        <title>The draft genome and transcriptome of Panagrellus redivivus are shaped by the harsh demands of a free-living lifestyle.</title>
        <authorList>
            <person name="Srinivasan J."/>
            <person name="Dillman A.R."/>
            <person name="Macchietto M.G."/>
            <person name="Heikkinen L."/>
            <person name="Lakso M."/>
            <person name="Fracchia K.M."/>
            <person name="Antoshechkin I."/>
            <person name="Mortazavi A."/>
            <person name="Wong G."/>
            <person name="Sternberg P.W."/>
        </authorList>
    </citation>
    <scope>NUCLEOTIDE SEQUENCE [LARGE SCALE GENOMIC DNA]</scope>
    <source>
        <strain evidence="2">MT8872</strain>
    </source>
</reference>
<evidence type="ECO:0000313" key="3">
    <source>
        <dbReference type="WBParaSite" id="Pan_g4186.t1"/>
    </source>
</evidence>
<sequence length="424" mass="47512">MEEKKQVEVETAPVSLSTVRDWFDPILSKVTVLNQEVVFENEEVQVVQLLGRDQSQVEDGIVKSTASLVRLFATESEPEFVMLFDCGGIEDVDELHAGLTKYNVKSIDVLVISHHHIDHFGGRPFLKIKPATVFTNKSIPIERDFHFFRDNLIAFRTPGHSKGDISVLVYAKKRIVLCGDVFDSDEDVNSFGWVEQSNNRTTQERSQSFVLAAADIVVPGHGPAFELQLEKVFIDPIQCREAQRITKSADGTAYLLKGYGINKVAITTSSNMDPDELFGQDNGVEFILHAGLEEVTNPPKRQYPRMYLDPDLIYYLGDNDESLPHAGYDSVLGKTHFKLEKAAHLSVTRMPFFGGRILPVVELLVLSENRYIPIQFPGATDRESQIINDLVLSFRFNCPPLSDVDIEVLDAVPEVVFDEPAGTQ</sequence>
<dbReference type="PANTHER" id="PTHR23200">
    <property type="entry name" value="METALLO-BETA-LACTAMASE DOMAIN-CONTAINING PROTEIN 1"/>
    <property type="match status" value="1"/>
</dbReference>
<name>A0A7E4ZZ54_PANRE</name>
<dbReference type="SMART" id="SM00849">
    <property type="entry name" value="Lactamase_B"/>
    <property type="match status" value="1"/>
</dbReference>
<evidence type="ECO:0000313" key="2">
    <source>
        <dbReference type="Proteomes" id="UP000492821"/>
    </source>
</evidence>
<dbReference type="AlphaFoldDB" id="A0A7E4ZZ54"/>
<keyword evidence="2" id="KW-1185">Reference proteome</keyword>
<dbReference type="Gene3D" id="3.60.15.10">
    <property type="entry name" value="Ribonuclease Z/Hydroxyacylglutathione hydrolase-like"/>
    <property type="match status" value="1"/>
</dbReference>
<dbReference type="PANTHER" id="PTHR23200:SF49">
    <property type="entry name" value="METALLO-BETA-LACTAMASE DOMAIN-CONTAINING PROTEIN"/>
    <property type="match status" value="1"/>
</dbReference>
<feature type="domain" description="Metallo-beta-lactamase" evidence="1">
    <location>
        <begin position="63"/>
        <end position="221"/>
    </location>
</feature>
<protein>
    <submittedName>
        <fullName evidence="3">Lactamase_B domain-containing protein</fullName>
    </submittedName>
</protein>
<dbReference type="WBParaSite" id="Pan_g4186.t1">
    <property type="protein sequence ID" value="Pan_g4186.t1"/>
    <property type="gene ID" value="Pan_g4186"/>
</dbReference>
<proteinExistence type="predicted"/>
<dbReference type="InterPro" id="IPR036866">
    <property type="entry name" value="RibonucZ/Hydroxyglut_hydro"/>
</dbReference>
<dbReference type="SUPFAM" id="SSF56281">
    <property type="entry name" value="Metallo-hydrolase/oxidoreductase"/>
    <property type="match status" value="1"/>
</dbReference>